<evidence type="ECO:0000313" key="1">
    <source>
        <dbReference type="EMBL" id="SVB77432.1"/>
    </source>
</evidence>
<name>A0A382GRD8_9ZZZZ</name>
<gene>
    <name evidence="1" type="ORF">METZ01_LOCUS230286</name>
</gene>
<protein>
    <recommendedName>
        <fullName evidence="2">DUF4089 domain-containing protein</fullName>
    </recommendedName>
</protein>
<dbReference type="GO" id="GO:0006450">
    <property type="term" value="P:regulation of translational fidelity"/>
    <property type="evidence" value="ECO:0007669"/>
    <property type="project" value="InterPro"/>
</dbReference>
<sequence>MSELNDKEIRALAKSVDLNIPDSDITDVNYSLNAMLQAIDSIDPEGINTVEPLPIIVQKED</sequence>
<evidence type="ECO:0008006" key="2">
    <source>
        <dbReference type="Google" id="ProtNLM"/>
    </source>
</evidence>
<proteinExistence type="predicted"/>
<dbReference type="SUPFAM" id="SSF141000">
    <property type="entry name" value="Glu-tRNAGln amidotransferase C subunit"/>
    <property type="match status" value="1"/>
</dbReference>
<dbReference type="EMBL" id="UINC01056881">
    <property type="protein sequence ID" value="SVB77432.1"/>
    <property type="molecule type" value="Genomic_DNA"/>
</dbReference>
<dbReference type="InterPro" id="IPR036113">
    <property type="entry name" value="Asp/Glu-ADT_sf_sub_c"/>
</dbReference>
<organism evidence="1">
    <name type="scientific">marine metagenome</name>
    <dbReference type="NCBI Taxonomy" id="408172"/>
    <lineage>
        <taxon>unclassified sequences</taxon>
        <taxon>metagenomes</taxon>
        <taxon>ecological metagenomes</taxon>
    </lineage>
</organism>
<dbReference type="AlphaFoldDB" id="A0A382GRD8"/>
<reference evidence="1" key="1">
    <citation type="submission" date="2018-05" db="EMBL/GenBank/DDBJ databases">
        <authorList>
            <person name="Lanie J.A."/>
            <person name="Ng W.-L."/>
            <person name="Kazmierczak K.M."/>
            <person name="Andrzejewski T.M."/>
            <person name="Davidsen T.M."/>
            <person name="Wayne K.J."/>
            <person name="Tettelin H."/>
            <person name="Glass J.I."/>
            <person name="Rusch D."/>
            <person name="Podicherti R."/>
            <person name="Tsui H.-C.T."/>
            <person name="Winkler M.E."/>
        </authorList>
    </citation>
    <scope>NUCLEOTIDE SEQUENCE</scope>
</reference>
<accession>A0A382GRD8</accession>